<feature type="domain" description="Penicillin-binding protein transpeptidase" evidence="2">
    <location>
        <begin position="277"/>
        <end position="572"/>
    </location>
</feature>
<feature type="region of interest" description="Disordered" evidence="1">
    <location>
        <begin position="504"/>
        <end position="528"/>
    </location>
</feature>
<evidence type="ECO:0000259" key="2">
    <source>
        <dbReference type="Pfam" id="PF00905"/>
    </source>
</evidence>
<dbReference type="SUPFAM" id="SSF54427">
    <property type="entry name" value="NTF2-like"/>
    <property type="match status" value="1"/>
</dbReference>
<dbReference type="InterPro" id="IPR012338">
    <property type="entry name" value="Beta-lactam/transpept-like"/>
</dbReference>
<gene>
    <name evidence="4" type="ORF">UFOPK3444_01229</name>
</gene>
<feature type="domain" description="NTF2-like N-terminal transpeptidase" evidence="3">
    <location>
        <begin position="45"/>
        <end position="151"/>
    </location>
</feature>
<protein>
    <submittedName>
        <fullName evidence="4">Unannotated protein</fullName>
    </submittedName>
</protein>
<dbReference type="AlphaFoldDB" id="A0A6J7E9D2"/>
<dbReference type="InterPro" id="IPR032710">
    <property type="entry name" value="NTF2-like_dom_sf"/>
</dbReference>
<dbReference type="SUPFAM" id="SSF56601">
    <property type="entry name" value="beta-lactamase/transpeptidase-like"/>
    <property type="match status" value="1"/>
</dbReference>
<dbReference type="Gene3D" id="3.10.450.100">
    <property type="entry name" value="NTF2-like, domain 1"/>
    <property type="match status" value="1"/>
</dbReference>
<dbReference type="GO" id="GO:0008658">
    <property type="term" value="F:penicillin binding"/>
    <property type="evidence" value="ECO:0007669"/>
    <property type="project" value="InterPro"/>
</dbReference>
<dbReference type="Pfam" id="PF05223">
    <property type="entry name" value="MecA_N"/>
    <property type="match status" value="1"/>
</dbReference>
<dbReference type="PANTHER" id="PTHR30627">
    <property type="entry name" value="PEPTIDOGLYCAN D,D-TRANSPEPTIDASE"/>
    <property type="match status" value="1"/>
</dbReference>
<organism evidence="4">
    <name type="scientific">freshwater metagenome</name>
    <dbReference type="NCBI Taxonomy" id="449393"/>
    <lineage>
        <taxon>unclassified sequences</taxon>
        <taxon>metagenomes</taxon>
        <taxon>ecological metagenomes</taxon>
    </lineage>
</organism>
<accession>A0A6J7E9D2</accession>
<dbReference type="GO" id="GO:0071555">
    <property type="term" value="P:cell wall organization"/>
    <property type="evidence" value="ECO:0007669"/>
    <property type="project" value="TreeGrafter"/>
</dbReference>
<evidence type="ECO:0000313" key="4">
    <source>
        <dbReference type="EMBL" id="CAB4879161.1"/>
    </source>
</evidence>
<dbReference type="Gene3D" id="3.90.1310.10">
    <property type="entry name" value="Penicillin-binding protein 2a (Domain 2)"/>
    <property type="match status" value="1"/>
</dbReference>
<dbReference type="InterPro" id="IPR007887">
    <property type="entry name" value="MecA_N"/>
</dbReference>
<name>A0A6J7E9D2_9ZZZZ</name>
<dbReference type="InterPro" id="IPR001460">
    <property type="entry name" value="PCN-bd_Tpept"/>
</dbReference>
<dbReference type="Pfam" id="PF00905">
    <property type="entry name" value="Transpeptidase"/>
    <property type="match status" value="1"/>
</dbReference>
<dbReference type="GO" id="GO:0046677">
    <property type="term" value="P:response to antibiotic"/>
    <property type="evidence" value="ECO:0007669"/>
    <property type="project" value="InterPro"/>
</dbReference>
<dbReference type="GO" id="GO:0071972">
    <property type="term" value="F:peptidoglycan L,D-transpeptidase activity"/>
    <property type="evidence" value="ECO:0007669"/>
    <property type="project" value="TreeGrafter"/>
</dbReference>
<reference evidence="4" key="1">
    <citation type="submission" date="2020-05" db="EMBL/GenBank/DDBJ databases">
        <authorList>
            <person name="Chiriac C."/>
            <person name="Salcher M."/>
            <person name="Ghai R."/>
            <person name="Kavagutti S V."/>
        </authorList>
    </citation>
    <scope>NUCLEOTIDE SEQUENCE</scope>
</reference>
<dbReference type="GO" id="GO:0005886">
    <property type="term" value="C:plasma membrane"/>
    <property type="evidence" value="ECO:0007669"/>
    <property type="project" value="TreeGrafter"/>
</dbReference>
<dbReference type="PANTHER" id="PTHR30627:SF24">
    <property type="entry name" value="PENICILLIN-BINDING PROTEIN 4B"/>
    <property type="match status" value="1"/>
</dbReference>
<evidence type="ECO:0000259" key="3">
    <source>
        <dbReference type="Pfam" id="PF05223"/>
    </source>
</evidence>
<feature type="compositionally biased region" description="Low complexity" evidence="1">
    <location>
        <begin position="505"/>
        <end position="525"/>
    </location>
</feature>
<dbReference type="EMBL" id="CAFBLU010000022">
    <property type="protein sequence ID" value="CAB4879161.1"/>
    <property type="molecule type" value="Genomic_DNA"/>
</dbReference>
<sequence>MSKPLPPSDPTALRRKAAIGLTALALAAIVAAGLICGDDGGRGVAQSYAAAWARQDFRAMYSQLSKESKDKLSFASFSTLQAEALATATVRRLTAREAGKVSNGVAQVPFTVETRAFGTLSLVARIPLTADNSDAHVVWSSSLLLPGLHRGESLSRSTSLPPRAALLASDGVALAEGPFRVSTIPEVASEVVGTVAAPIGGVGLTLKALGYPSDASVGITGLERIFQAQLAGTPGGTLSAGGRLLASTTPKEGKSVRTTIVPSVERAAITAMAGRQGGAAVIRPKTGEILALARSAFSEAAPPGSTFKIITAAAALDSKVATLKTFYPAQTEAVLDGHSVQNANGESCGGTLVQSFAYSCNSVFAPLGVKVGAARLVEMAENLGFNRSLTNIPGASISRIPQASELQGADATGTSSIGQGQVVASALEMASVAATVANGGVRAEPTLTPVTRPTASKRAMSPEVTSAMRTLMLAVVRYGTGMSAAIPGVAIAGKTGTAEIRDTVPVDPNNPADPNNPEDPNAPAVIPNDPANTDAWFVAFAPAWQPRLAVCVLLDGAGHGGDTAAPAARDILVAALKNRR</sequence>
<dbReference type="InterPro" id="IPR050515">
    <property type="entry name" value="Beta-lactam/transpept"/>
</dbReference>
<evidence type="ECO:0000256" key="1">
    <source>
        <dbReference type="SAM" id="MobiDB-lite"/>
    </source>
</evidence>
<proteinExistence type="predicted"/>
<dbReference type="Gene3D" id="3.40.710.10">
    <property type="entry name" value="DD-peptidase/beta-lactamase superfamily"/>
    <property type="match status" value="1"/>
</dbReference>